<keyword evidence="7" id="KW-0820">tRNA-binding</keyword>
<dbReference type="AlphaFoldDB" id="F6BHC1"/>
<evidence type="ECO:0000256" key="8">
    <source>
        <dbReference type="ARBA" id="ARBA00022694"/>
    </source>
</evidence>
<dbReference type="HOGENOM" id="CLU_003468_5_3_9"/>
<dbReference type="Gene3D" id="2.40.50.140">
    <property type="entry name" value="Nucleic acid-binding proteins"/>
    <property type="match status" value="1"/>
</dbReference>
<dbReference type="EMBL" id="CP002739">
    <property type="protein sequence ID" value="AEF17594.1"/>
    <property type="molecule type" value="Genomic_DNA"/>
</dbReference>
<accession>F6BHC1</accession>
<dbReference type="eggNOG" id="COG1530">
    <property type="taxonomic scope" value="Bacteria"/>
</dbReference>
<gene>
    <name evidence="17" type="ordered locus">Thexy_1563</name>
</gene>
<dbReference type="InterPro" id="IPR048583">
    <property type="entry name" value="RNase_E_G_thioredoxin-like"/>
</dbReference>
<dbReference type="Proteomes" id="UP000007239">
    <property type="component" value="Chromosome"/>
</dbReference>
<keyword evidence="15" id="KW-0694">RNA-binding</keyword>
<keyword evidence="14" id="KW-0460">Magnesium</keyword>
<dbReference type="KEGG" id="txy:Thexy_1563"/>
<reference evidence="17" key="1">
    <citation type="submission" date="2011-05" db="EMBL/GenBank/DDBJ databases">
        <title>Complete sequence of Thermoanaerobacterium xylanolyticum LX-11.</title>
        <authorList>
            <consortium name="US DOE Joint Genome Institute"/>
            <person name="Lucas S."/>
            <person name="Han J."/>
            <person name="Lapidus A."/>
            <person name="Cheng J.-F."/>
            <person name="Goodwin L."/>
            <person name="Pitluck S."/>
            <person name="Peters L."/>
            <person name="Mikhailova N."/>
            <person name="Lu M."/>
            <person name="Han C."/>
            <person name="Tapia R."/>
            <person name="Land M."/>
            <person name="Hauser L."/>
            <person name="Kyrpides N."/>
            <person name="Ivanova N."/>
            <person name="Pagani I."/>
            <person name="Hemme C."/>
            <person name="Woyke T."/>
        </authorList>
    </citation>
    <scope>NUCLEOTIDE SEQUENCE</scope>
    <source>
        <strain evidence="17">LX-11</strain>
    </source>
</reference>
<keyword evidence="13" id="KW-0378">Hydrolase</keyword>
<dbReference type="STRING" id="858215.Thexy_1563"/>
<keyword evidence="10" id="KW-0479">Metal-binding</keyword>
<evidence type="ECO:0000256" key="1">
    <source>
        <dbReference type="ARBA" id="ARBA00001946"/>
    </source>
</evidence>
<dbReference type="GO" id="GO:0000049">
    <property type="term" value="F:tRNA binding"/>
    <property type="evidence" value="ECO:0007669"/>
    <property type="project" value="UniProtKB-KW"/>
</dbReference>
<dbReference type="InterPro" id="IPR004659">
    <property type="entry name" value="RNase_E/G"/>
</dbReference>
<dbReference type="GO" id="GO:0005737">
    <property type="term" value="C:cytoplasm"/>
    <property type="evidence" value="ECO:0007669"/>
    <property type="project" value="UniProtKB-SubCell"/>
</dbReference>
<evidence type="ECO:0000256" key="9">
    <source>
        <dbReference type="ARBA" id="ARBA00022722"/>
    </source>
</evidence>
<evidence type="ECO:0000256" key="3">
    <source>
        <dbReference type="ARBA" id="ARBA00005663"/>
    </source>
</evidence>
<sequence length="473" mass="54257">MKRILFDISDKFYQVAYLEDGLLIEYHVEHSDKRSIVGNIYKGKVKNTIKGMQSAFIDIGIDKNAYLFVNDVKWISESNPSITKYVKPGQDIIVQVLKDSIGLKNPRVTTNISLPGKYVVLMPDADHVGISHRIEDEKKRMELINIAKRVKPDNVGIIIRTAAQYVGEEEFEKDIVDLCKLYEDILNKCKFADSPELIYEEENFIVKYIRDLSSLIVDEIVVNDITEYKKIFDYIKKEGLNISVKYEDGDLVGLYGIEKQVERLLSKKVWLKSGGFIIIDETEALTVIDVNTGKYTGKSSLHETILKTNIEAAKEIALQLRLRDIGGIIVVDFIDMDSDNDRQKLLRVFEESLKSDRSKCSVLGFTHLGLVEMTRKRVRSNVSEYLQEKCDCCKGTGCIVSSDMMQLRINRSIERILRNTNAKKITITSNRRVQSIIEKSNIIEKYMEKYGVDISTICNNKLDTDEFYVDYQL</sequence>
<dbReference type="CDD" id="cd04453">
    <property type="entry name" value="S1_RNase_E"/>
    <property type="match status" value="1"/>
</dbReference>
<evidence type="ECO:0000256" key="2">
    <source>
        <dbReference type="ARBA" id="ARBA00004496"/>
    </source>
</evidence>
<keyword evidence="5" id="KW-0963">Cytoplasm</keyword>
<keyword evidence="12" id="KW-0255">Endonuclease</keyword>
<keyword evidence="18" id="KW-1185">Reference proteome</keyword>
<dbReference type="RefSeq" id="WP_013788330.1">
    <property type="nucleotide sequence ID" value="NC_015555.1"/>
</dbReference>
<evidence type="ECO:0000256" key="12">
    <source>
        <dbReference type="ARBA" id="ARBA00022759"/>
    </source>
</evidence>
<dbReference type="GO" id="GO:0004519">
    <property type="term" value="F:endonuclease activity"/>
    <property type="evidence" value="ECO:0007669"/>
    <property type="project" value="UniProtKB-KW"/>
</dbReference>
<evidence type="ECO:0000256" key="15">
    <source>
        <dbReference type="ARBA" id="ARBA00022884"/>
    </source>
</evidence>
<evidence type="ECO:0000256" key="7">
    <source>
        <dbReference type="ARBA" id="ARBA00022555"/>
    </source>
</evidence>
<dbReference type="GO" id="GO:0016787">
    <property type="term" value="F:hydrolase activity"/>
    <property type="evidence" value="ECO:0007669"/>
    <property type="project" value="UniProtKB-KW"/>
</dbReference>
<keyword evidence="6" id="KW-0698">rRNA processing</keyword>
<protein>
    <recommendedName>
        <fullName evidence="4">Ribonuclease G</fullName>
    </recommendedName>
</protein>
<dbReference type="SMART" id="SM00316">
    <property type="entry name" value="S1"/>
    <property type="match status" value="1"/>
</dbReference>
<keyword evidence="8" id="KW-0819">tRNA processing</keyword>
<dbReference type="PANTHER" id="PTHR30001:SF0">
    <property type="entry name" value="RIBONUCLEASE G"/>
    <property type="match status" value="1"/>
</dbReference>
<dbReference type="InterPro" id="IPR019307">
    <property type="entry name" value="RNA-bd_AU-1/RNase_E/G"/>
</dbReference>
<organism evidence="17 18">
    <name type="scientific">Thermoanaerobacterium xylanolyticum (strain ATCC 49914 / DSM 7097 / LX-11)</name>
    <dbReference type="NCBI Taxonomy" id="858215"/>
    <lineage>
        <taxon>Bacteria</taxon>
        <taxon>Bacillati</taxon>
        <taxon>Bacillota</taxon>
        <taxon>Clostridia</taxon>
        <taxon>Thermoanaerobacterales</taxon>
        <taxon>Thermoanaerobacteraceae</taxon>
        <taxon>Thermoanaerobacterium</taxon>
    </lineage>
</organism>
<dbReference type="GO" id="GO:0004540">
    <property type="term" value="F:RNA nuclease activity"/>
    <property type="evidence" value="ECO:0007669"/>
    <property type="project" value="InterPro"/>
</dbReference>
<dbReference type="InterPro" id="IPR012340">
    <property type="entry name" value="NA-bd_OB-fold"/>
</dbReference>
<evidence type="ECO:0000259" key="16">
    <source>
        <dbReference type="PROSITE" id="PS50126"/>
    </source>
</evidence>
<comment type="subcellular location">
    <subcellularLocation>
        <location evidence="2">Cytoplasm</location>
    </subcellularLocation>
</comment>
<dbReference type="PROSITE" id="PS50126">
    <property type="entry name" value="S1"/>
    <property type="match status" value="1"/>
</dbReference>
<name>F6BHC1_THEXL</name>
<evidence type="ECO:0000256" key="11">
    <source>
        <dbReference type="ARBA" id="ARBA00022730"/>
    </source>
</evidence>
<evidence type="ECO:0000256" key="14">
    <source>
        <dbReference type="ARBA" id="ARBA00022842"/>
    </source>
</evidence>
<evidence type="ECO:0000256" key="5">
    <source>
        <dbReference type="ARBA" id="ARBA00022490"/>
    </source>
</evidence>
<feature type="domain" description="S1 motif" evidence="16">
    <location>
        <begin position="38"/>
        <end position="113"/>
    </location>
</feature>
<evidence type="ECO:0000256" key="4">
    <source>
        <dbReference type="ARBA" id="ARBA00017719"/>
    </source>
</evidence>
<dbReference type="PANTHER" id="PTHR30001">
    <property type="entry name" value="RIBONUCLEASE"/>
    <property type="match status" value="1"/>
</dbReference>
<evidence type="ECO:0000313" key="17">
    <source>
        <dbReference type="EMBL" id="AEF17594.1"/>
    </source>
</evidence>
<dbReference type="GO" id="GO:0008033">
    <property type="term" value="P:tRNA processing"/>
    <property type="evidence" value="ECO:0007669"/>
    <property type="project" value="UniProtKB-KW"/>
</dbReference>
<dbReference type="GO" id="GO:0006364">
    <property type="term" value="P:rRNA processing"/>
    <property type="evidence" value="ECO:0007669"/>
    <property type="project" value="UniProtKB-KW"/>
</dbReference>
<dbReference type="Pfam" id="PF20833">
    <property type="entry name" value="RNase_E_G_Thio"/>
    <property type="match status" value="1"/>
</dbReference>
<dbReference type="SUPFAM" id="SSF50249">
    <property type="entry name" value="Nucleic acid-binding proteins"/>
    <property type="match status" value="1"/>
</dbReference>
<proteinExistence type="inferred from homology"/>
<evidence type="ECO:0000256" key="10">
    <source>
        <dbReference type="ARBA" id="ARBA00022723"/>
    </source>
</evidence>
<dbReference type="NCBIfam" id="TIGR00757">
    <property type="entry name" value="RNaseEG"/>
    <property type="match status" value="1"/>
</dbReference>
<evidence type="ECO:0000313" key="18">
    <source>
        <dbReference type="Proteomes" id="UP000007239"/>
    </source>
</evidence>
<dbReference type="GO" id="GO:0046872">
    <property type="term" value="F:metal ion binding"/>
    <property type="evidence" value="ECO:0007669"/>
    <property type="project" value="UniProtKB-KW"/>
</dbReference>
<keyword evidence="9" id="KW-0540">Nuclease</keyword>
<evidence type="ECO:0000256" key="6">
    <source>
        <dbReference type="ARBA" id="ARBA00022552"/>
    </source>
</evidence>
<comment type="cofactor">
    <cofactor evidence="1">
        <name>Mg(2+)</name>
        <dbReference type="ChEBI" id="CHEBI:18420"/>
    </cofactor>
</comment>
<dbReference type="InterPro" id="IPR003029">
    <property type="entry name" value="S1_domain"/>
</dbReference>
<dbReference type="Pfam" id="PF10150">
    <property type="entry name" value="RNase_E_G"/>
    <property type="match status" value="1"/>
</dbReference>
<comment type="similarity">
    <text evidence="3">Belongs to the RNase E/G family. RNase G subfamily.</text>
</comment>
<dbReference type="Gene3D" id="3.40.1260.20">
    <property type="entry name" value="Ribonuclease E, catalytic domain"/>
    <property type="match status" value="1"/>
</dbReference>
<keyword evidence="11" id="KW-0699">rRNA-binding</keyword>
<evidence type="ECO:0000256" key="13">
    <source>
        <dbReference type="ARBA" id="ARBA00022801"/>
    </source>
</evidence>
<dbReference type="GO" id="GO:0019843">
    <property type="term" value="F:rRNA binding"/>
    <property type="evidence" value="ECO:0007669"/>
    <property type="project" value="UniProtKB-KW"/>
</dbReference>